<feature type="compositionally biased region" description="Polar residues" evidence="1">
    <location>
        <begin position="21"/>
        <end position="38"/>
    </location>
</feature>
<dbReference type="EMBL" id="BSYR01000012">
    <property type="protein sequence ID" value="GMI75921.1"/>
    <property type="molecule type" value="Genomic_DNA"/>
</dbReference>
<feature type="compositionally biased region" description="Basic and acidic residues" evidence="1">
    <location>
        <begin position="1"/>
        <end position="20"/>
    </location>
</feature>
<dbReference type="InterPro" id="IPR008906">
    <property type="entry name" value="HATC_C_dom"/>
</dbReference>
<dbReference type="Proteomes" id="UP001165190">
    <property type="component" value="Unassembled WGS sequence"/>
</dbReference>
<evidence type="ECO:0000313" key="4">
    <source>
        <dbReference type="Proteomes" id="UP001165190"/>
    </source>
</evidence>
<name>A0A9W7LU54_HIBTR</name>
<gene>
    <name evidence="3" type="ORF">HRI_001261400</name>
</gene>
<dbReference type="InterPro" id="IPR006580">
    <property type="entry name" value="Znf_TTF"/>
</dbReference>
<protein>
    <recommendedName>
        <fullName evidence="2">TTF-type domain-containing protein</fullName>
    </recommendedName>
</protein>
<keyword evidence="4" id="KW-1185">Reference proteome</keyword>
<reference evidence="3" key="1">
    <citation type="submission" date="2023-05" db="EMBL/GenBank/DDBJ databases">
        <title>Genome and transcriptome analyses reveal genes involved in the formation of fine ridges on petal epidermal cells in Hibiscus trionum.</title>
        <authorList>
            <person name="Koshimizu S."/>
            <person name="Masuda S."/>
            <person name="Ishii T."/>
            <person name="Shirasu K."/>
            <person name="Hoshino A."/>
            <person name="Arita M."/>
        </authorList>
    </citation>
    <scope>NUCLEOTIDE SEQUENCE</scope>
    <source>
        <strain evidence="3">Hamamatsu line</strain>
    </source>
</reference>
<dbReference type="InterPro" id="IPR025398">
    <property type="entry name" value="DUF4371"/>
</dbReference>
<feature type="region of interest" description="Disordered" evidence="1">
    <location>
        <begin position="1"/>
        <end position="40"/>
    </location>
</feature>
<dbReference type="PANTHER" id="PTHR11697:SF230">
    <property type="entry name" value="ZINC FINGER, MYM DOMAIN CONTAINING 1"/>
    <property type="match status" value="1"/>
</dbReference>
<evidence type="ECO:0000313" key="3">
    <source>
        <dbReference type="EMBL" id="GMI75921.1"/>
    </source>
</evidence>
<feature type="domain" description="TTF-type" evidence="2">
    <location>
        <begin position="99"/>
        <end position="199"/>
    </location>
</feature>
<dbReference type="GO" id="GO:0046983">
    <property type="term" value="F:protein dimerization activity"/>
    <property type="evidence" value="ECO:0007669"/>
    <property type="project" value="InterPro"/>
</dbReference>
<dbReference type="InterPro" id="IPR012337">
    <property type="entry name" value="RNaseH-like_sf"/>
</dbReference>
<proteinExistence type="predicted"/>
<dbReference type="PANTHER" id="PTHR11697">
    <property type="entry name" value="GENERAL TRANSCRIPTION FACTOR 2-RELATED ZINC FINGER PROTEIN"/>
    <property type="match status" value="1"/>
</dbReference>
<accession>A0A9W7LU54</accession>
<organism evidence="3 4">
    <name type="scientific">Hibiscus trionum</name>
    <name type="common">Flower of an hour</name>
    <dbReference type="NCBI Taxonomy" id="183268"/>
    <lineage>
        <taxon>Eukaryota</taxon>
        <taxon>Viridiplantae</taxon>
        <taxon>Streptophyta</taxon>
        <taxon>Embryophyta</taxon>
        <taxon>Tracheophyta</taxon>
        <taxon>Spermatophyta</taxon>
        <taxon>Magnoliopsida</taxon>
        <taxon>eudicotyledons</taxon>
        <taxon>Gunneridae</taxon>
        <taxon>Pentapetalae</taxon>
        <taxon>rosids</taxon>
        <taxon>malvids</taxon>
        <taxon>Malvales</taxon>
        <taxon>Malvaceae</taxon>
        <taxon>Malvoideae</taxon>
        <taxon>Hibiscus</taxon>
    </lineage>
</organism>
<dbReference type="Pfam" id="PF05699">
    <property type="entry name" value="Dimer_Tnp_hAT"/>
    <property type="match status" value="1"/>
</dbReference>
<dbReference type="SUPFAM" id="SSF53098">
    <property type="entry name" value="Ribonuclease H-like"/>
    <property type="match status" value="1"/>
</dbReference>
<dbReference type="SMART" id="SM00597">
    <property type="entry name" value="ZnF_TTF"/>
    <property type="match status" value="1"/>
</dbReference>
<dbReference type="InterPro" id="IPR055298">
    <property type="entry name" value="AtLOH3-like"/>
</dbReference>
<dbReference type="AlphaFoldDB" id="A0A9W7LU54"/>
<comment type="caution">
    <text evidence="3">The sequence shown here is derived from an EMBL/GenBank/DDBJ whole genome shotgun (WGS) entry which is preliminary data.</text>
</comment>
<evidence type="ECO:0000256" key="1">
    <source>
        <dbReference type="SAM" id="MobiDB-lite"/>
    </source>
</evidence>
<dbReference type="Pfam" id="PF14291">
    <property type="entry name" value="DUF4371"/>
    <property type="match status" value="1"/>
</dbReference>
<sequence length="809" mass="93049">MGKQKRLDSFFQKKSDDKEISMSSITPRLEHQSCSQSPPKSPIVEVEEVNIPLIERDPGLRKPMWEHPINQRDEIRRAYLRAGPYQIRLSSYPFSEEKHHRRFQYSWFAQFSSWLEYSPTKDAAYCLPCYLFNMKSNGQPGWDAFIVKGFRSWKKVNSGKNCAFLYHMGVDPCSPHNNAVRSCADLMKQSVHIDKVIHRQNSEEILNNKVRVKTSIDAVRWLAFQACSFRGHDETPSSRNRGNFLELVELLASYNDDVKKVVLENAPKHAKYVSPLIQKEILHVIANKVRNKIRDDIGDSKFCIIVDEARDESKKEQMALVLRFVDKGGFIREHFFDLAHVKDTAALTLKNEICVILARHGLDVQNIRGQGYDGASNMRGEWKGLQALFLNDCPSAYYVHCFAHRLQLALVAASREVHSVHKFFNNLSFIINSADASCKRHEELHASQEATIAHMLTTNELKTGKGANQIGTLKRAGDTRWGSHFHSICSLITMFDATCLVLENIKREGSSYSQRGDATSASKMIHSFEFIFILHLMKEVMGITNILCQALQHKSQDIVNAMHLVSSTKMLIQNLRDNGWENLLKHVLSFCEKNDLDVPDLSAQYFEGRRRQQQIQKTVEHHYHFDIFNEVIDFQLQELNTRFSIEAVDLLKLSSALDPNEGYKSFNIGDICTLAEKYYPLDFTSQEKLNFPFQLKHFECDMRNDVKLQNLTCLSQLCVVLTETGKSKAFYLLDRLIRLILTLPVSTSTGERSFSAMKIIKTRLRNKMEDEFLADNLVINIEREIAETFSSDSILEDFVSLKERRSQFM</sequence>
<evidence type="ECO:0000259" key="2">
    <source>
        <dbReference type="SMART" id="SM00597"/>
    </source>
</evidence>
<dbReference type="OrthoDB" id="999779at2759"/>